<protein>
    <submittedName>
        <fullName evidence="3">Bug family tripartite tricarboxylate transporter substrate binding protein</fullName>
    </submittedName>
</protein>
<proteinExistence type="inferred from homology"/>
<dbReference type="RefSeq" id="WP_379901419.1">
    <property type="nucleotide sequence ID" value="NZ_JBHRTR010000028.1"/>
</dbReference>
<feature type="chain" id="PRO_5047224325" evidence="2">
    <location>
        <begin position="29"/>
        <end position="320"/>
    </location>
</feature>
<accession>A0ABV7L195</accession>
<comment type="similarity">
    <text evidence="1">Belongs to the UPF0065 (bug) family.</text>
</comment>
<name>A0ABV7L195_9PROT</name>
<gene>
    <name evidence="3" type="ORF">ACFOGJ_14105</name>
</gene>
<dbReference type="SUPFAM" id="SSF53850">
    <property type="entry name" value="Periplasmic binding protein-like II"/>
    <property type="match status" value="1"/>
</dbReference>
<dbReference type="Pfam" id="PF03401">
    <property type="entry name" value="TctC"/>
    <property type="match status" value="1"/>
</dbReference>
<dbReference type="InterPro" id="IPR005064">
    <property type="entry name" value="BUG"/>
</dbReference>
<evidence type="ECO:0000313" key="3">
    <source>
        <dbReference type="EMBL" id="MFC3228372.1"/>
    </source>
</evidence>
<dbReference type="Proteomes" id="UP001595528">
    <property type="component" value="Unassembled WGS sequence"/>
</dbReference>
<keyword evidence="2" id="KW-0732">Signal</keyword>
<dbReference type="EMBL" id="JBHRTR010000028">
    <property type="protein sequence ID" value="MFC3228372.1"/>
    <property type="molecule type" value="Genomic_DNA"/>
</dbReference>
<dbReference type="PIRSF" id="PIRSF017082">
    <property type="entry name" value="YflP"/>
    <property type="match status" value="1"/>
</dbReference>
<evidence type="ECO:0000313" key="4">
    <source>
        <dbReference type="Proteomes" id="UP001595528"/>
    </source>
</evidence>
<comment type="caution">
    <text evidence="3">The sequence shown here is derived from an EMBL/GenBank/DDBJ whole genome shotgun (WGS) entry which is preliminary data.</text>
</comment>
<dbReference type="Gene3D" id="3.40.190.150">
    <property type="entry name" value="Bordetella uptake gene, domain 1"/>
    <property type="match status" value="1"/>
</dbReference>
<evidence type="ECO:0000256" key="1">
    <source>
        <dbReference type="ARBA" id="ARBA00006987"/>
    </source>
</evidence>
<organism evidence="3 4">
    <name type="scientific">Marinibaculum pumilum</name>
    <dbReference type="NCBI Taxonomy" id="1766165"/>
    <lineage>
        <taxon>Bacteria</taxon>
        <taxon>Pseudomonadati</taxon>
        <taxon>Pseudomonadota</taxon>
        <taxon>Alphaproteobacteria</taxon>
        <taxon>Rhodospirillales</taxon>
        <taxon>Rhodospirillaceae</taxon>
        <taxon>Marinibaculum</taxon>
    </lineage>
</organism>
<sequence>MFRKVLHLALAALCVVAFATLAAGPAAAEWPEKPIQILIPWPAPNDPSTLVATAIAPVMSEKLGVPVKVVNKPGGGAVLGAAELANARPDGYTIGLISIGPMITQVLRGKTPYQNQDLQPLGLVWSSPFTLAARADAPYSNLQELAEYGKEHDLRLAHWGLGAVPTLIAMKVAQQGGFEWKETAYQKLNPLLVVQGDADVITFSTPGLTDYVESGKMKILAAMLPGRLPKYPDVPTVEEQGFGDAYSIWFGAFVPKDTDKAIVDKLSAAFFSAMEDPKVQEVIANTGVVAHPTGPEEARARMDRELGEFGAVMKDLGITK</sequence>
<dbReference type="CDD" id="cd07012">
    <property type="entry name" value="PBP2_Bug_TTT"/>
    <property type="match status" value="1"/>
</dbReference>
<dbReference type="PANTHER" id="PTHR42928">
    <property type="entry name" value="TRICARBOXYLATE-BINDING PROTEIN"/>
    <property type="match status" value="1"/>
</dbReference>
<feature type="signal peptide" evidence="2">
    <location>
        <begin position="1"/>
        <end position="28"/>
    </location>
</feature>
<dbReference type="Gene3D" id="3.40.190.10">
    <property type="entry name" value="Periplasmic binding protein-like II"/>
    <property type="match status" value="1"/>
</dbReference>
<dbReference type="PANTHER" id="PTHR42928:SF5">
    <property type="entry name" value="BLR1237 PROTEIN"/>
    <property type="match status" value="1"/>
</dbReference>
<dbReference type="InterPro" id="IPR042100">
    <property type="entry name" value="Bug_dom1"/>
</dbReference>
<evidence type="ECO:0000256" key="2">
    <source>
        <dbReference type="SAM" id="SignalP"/>
    </source>
</evidence>
<reference evidence="4" key="1">
    <citation type="journal article" date="2019" name="Int. J. Syst. Evol. Microbiol.">
        <title>The Global Catalogue of Microorganisms (GCM) 10K type strain sequencing project: providing services to taxonomists for standard genome sequencing and annotation.</title>
        <authorList>
            <consortium name="The Broad Institute Genomics Platform"/>
            <consortium name="The Broad Institute Genome Sequencing Center for Infectious Disease"/>
            <person name="Wu L."/>
            <person name="Ma J."/>
        </authorList>
    </citation>
    <scope>NUCLEOTIDE SEQUENCE [LARGE SCALE GENOMIC DNA]</scope>
    <source>
        <strain evidence="4">KCTC 42964</strain>
    </source>
</reference>
<keyword evidence="4" id="KW-1185">Reference proteome</keyword>